<sequence length="136" mass="15934">LGSSLIDKSLARTFQLKLAGKPAQEPKTIIPANYYRNTIYKYRDYKIVKGVRKPMKDKFIERKGISLLDTPEEREDISLKRALSDLQKKSSERRKSLRKTKQPRTRKIRPKQVMQQIVEIPRGQPRVQEIDIFAPL</sequence>
<name>X1D5X0_9ZZZZ</name>
<evidence type="ECO:0000256" key="1">
    <source>
        <dbReference type="SAM" id="MobiDB-lite"/>
    </source>
</evidence>
<gene>
    <name evidence="2" type="ORF">S01H4_46520</name>
</gene>
<dbReference type="AlphaFoldDB" id="X1D5X0"/>
<feature type="region of interest" description="Disordered" evidence="1">
    <location>
        <begin position="79"/>
        <end position="112"/>
    </location>
</feature>
<feature type="compositionally biased region" description="Basic and acidic residues" evidence="1">
    <location>
        <begin position="79"/>
        <end position="94"/>
    </location>
</feature>
<feature type="non-terminal residue" evidence="2">
    <location>
        <position position="1"/>
    </location>
</feature>
<organism evidence="2">
    <name type="scientific">marine sediment metagenome</name>
    <dbReference type="NCBI Taxonomy" id="412755"/>
    <lineage>
        <taxon>unclassified sequences</taxon>
        <taxon>metagenomes</taxon>
        <taxon>ecological metagenomes</taxon>
    </lineage>
</organism>
<evidence type="ECO:0000313" key="2">
    <source>
        <dbReference type="EMBL" id="GAG91876.1"/>
    </source>
</evidence>
<proteinExistence type="predicted"/>
<feature type="compositionally biased region" description="Basic residues" evidence="1">
    <location>
        <begin position="95"/>
        <end position="110"/>
    </location>
</feature>
<dbReference type="EMBL" id="BART01026006">
    <property type="protein sequence ID" value="GAG91876.1"/>
    <property type="molecule type" value="Genomic_DNA"/>
</dbReference>
<comment type="caution">
    <text evidence="2">The sequence shown here is derived from an EMBL/GenBank/DDBJ whole genome shotgun (WGS) entry which is preliminary data.</text>
</comment>
<reference evidence="2" key="1">
    <citation type="journal article" date="2014" name="Front. Microbiol.">
        <title>High frequency of phylogenetically diverse reductive dehalogenase-homologous genes in deep subseafloor sedimentary metagenomes.</title>
        <authorList>
            <person name="Kawai M."/>
            <person name="Futagami T."/>
            <person name="Toyoda A."/>
            <person name="Takaki Y."/>
            <person name="Nishi S."/>
            <person name="Hori S."/>
            <person name="Arai W."/>
            <person name="Tsubouchi T."/>
            <person name="Morono Y."/>
            <person name="Uchiyama I."/>
            <person name="Ito T."/>
            <person name="Fujiyama A."/>
            <person name="Inagaki F."/>
            <person name="Takami H."/>
        </authorList>
    </citation>
    <scope>NUCLEOTIDE SEQUENCE</scope>
    <source>
        <strain evidence="2">Expedition CK06-06</strain>
    </source>
</reference>
<accession>X1D5X0</accession>
<protein>
    <submittedName>
        <fullName evidence="2">Uncharacterized protein</fullName>
    </submittedName>
</protein>